<dbReference type="InterPro" id="IPR029069">
    <property type="entry name" value="HotDog_dom_sf"/>
</dbReference>
<evidence type="ECO:0000313" key="4">
    <source>
        <dbReference type="EMBL" id="GIG19244.1"/>
    </source>
</evidence>
<dbReference type="SUPFAM" id="SSF54637">
    <property type="entry name" value="Thioesterase/thiol ester dehydrase-isomerase"/>
    <property type="match status" value="2"/>
</dbReference>
<dbReference type="GO" id="GO:0016829">
    <property type="term" value="F:lyase activity"/>
    <property type="evidence" value="ECO:0007669"/>
    <property type="project" value="UniProtKB-KW"/>
</dbReference>
<dbReference type="RefSeq" id="WP_166387249.1">
    <property type="nucleotide sequence ID" value="NZ_BAAATT010000018.1"/>
</dbReference>
<dbReference type="InterPro" id="IPR013114">
    <property type="entry name" value="FabA_FabZ"/>
</dbReference>
<dbReference type="PANTHER" id="PTHR30272:SF1">
    <property type="entry name" value="3-HYDROXYACYL-[ACYL-CARRIER-PROTEIN] DEHYDRATASE"/>
    <property type="match status" value="1"/>
</dbReference>
<organism evidence="4 5">
    <name type="scientific">Catellatospora methionotrophica</name>
    <dbReference type="NCBI Taxonomy" id="121620"/>
    <lineage>
        <taxon>Bacteria</taxon>
        <taxon>Bacillati</taxon>
        <taxon>Actinomycetota</taxon>
        <taxon>Actinomycetes</taxon>
        <taxon>Micromonosporales</taxon>
        <taxon>Micromonosporaceae</taxon>
        <taxon>Catellatospora</taxon>
    </lineage>
</organism>
<accession>A0A8J3LHV5</accession>
<sequence length="301" mass="32385">MTSAHAAPAEPVSATLVTDDEDALTGVIWPERDHPMHAGHYPGFAILPGAYLLDATDRLMRASRAAPGTTLAEVVSCRFKAPVRPGEAVAVRLRLDRTGPEVRCEAQLSTVHGPVAVFVLAYRHRAAADTERPDRPRVAVPDAGPVAGRDAITRIIPHRPPVLLVDEVTEVEPRRSLTARYRVTGDEPWGAGEPELAPGLAVESFAQAALLLMLWEDPNPDVTRGSVALAGQGEAIALPGRARRGDVIEHRVQVVRRFGDTAIFKGTSTVDDKVIMEVSRLMAGLRPAEQLTAARDERGTP</sequence>
<dbReference type="InterPro" id="IPR054545">
    <property type="entry name" value="ApeI-like"/>
</dbReference>
<evidence type="ECO:0000259" key="3">
    <source>
        <dbReference type="Pfam" id="PF22818"/>
    </source>
</evidence>
<comment type="caution">
    <text evidence="4">The sequence shown here is derived from an EMBL/GenBank/DDBJ whole genome shotgun (WGS) entry which is preliminary data.</text>
</comment>
<keyword evidence="2" id="KW-0456">Lyase</keyword>
<proteinExistence type="inferred from homology"/>
<dbReference type="PANTHER" id="PTHR30272">
    <property type="entry name" value="3-HYDROXYACYL-[ACYL-CARRIER-PROTEIN] DEHYDRATASE"/>
    <property type="match status" value="1"/>
</dbReference>
<comment type="similarity">
    <text evidence="1">Belongs to the thioester dehydratase family. FabZ subfamily.</text>
</comment>
<protein>
    <recommendedName>
        <fullName evidence="3">ApeI dehydratase-like domain-containing protein</fullName>
    </recommendedName>
</protein>
<evidence type="ECO:0000256" key="1">
    <source>
        <dbReference type="ARBA" id="ARBA00009174"/>
    </source>
</evidence>
<dbReference type="EMBL" id="BONJ01000051">
    <property type="protein sequence ID" value="GIG19244.1"/>
    <property type="molecule type" value="Genomic_DNA"/>
</dbReference>
<evidence type="ECO:0000313" key="5">
    <source>
        <dbReference type="Proteomes" id="UP000660339"/>
    </source>
</evidence>
<dbReference type="Gene3D" id="3.10.129.10">
    <property type="entry name" value="Hotdog Thioesterase"/>
    <property type="match status" value="2"/>
</dbReference>
<gene>
    <name evidence="4" type="ORF">Cme02nite_75760</name>
</gene>
<name>A0A8J3LHV5_9ACTN</name>
<dbReference type="Pfam" id="PF07977">
    <property type="entry name" value="FabA"/>
    <property type="match status" value="1"/>
</dbReference>
<reference evidence="4" key="1">
    <citation type="submission" date="2021-01" db="EMBL/GenBank/DDBJ databases">
        <title>Whole genome shotgun sequence of Catellatospora methionotrophica NBRC 14553.</title>
        <authorList>
            <person name="Komaki H."/>
            <person name="Tamura T."/>
        </authorList>
    </citation>
    <scope>NUCLEOTIDE SEQUENCE</scope>
    <source>
        <strain evidence="4">NBRC 14553</strain>
    </source>
</reference>
<dbReference type="Pfam" id="PF22818">
    <property type="entry name" value="ApeI-like"/>
    <property type="match status" value="1"/>
</dbReference>
<keyword evidence="5" id="KW-1185">Reference proteome</keyword>
<dbReference type="AlphaFoldDB" id="A0A8J3LHV5"/>
<evidence type="ECO:0000256" key="2">
    <source>
        <dbReference type="ARBA" id="ARBA00023239"/>
    </source>
</evidence>
<dbReference type="Proteomes" id="UP000660339">
    <property type="component" value="Unassembled WGS sequence"/>
</dbReference>
<feature type="domain" description="ApeI dehydratase-like" evidence="3">
    <location>
        <begin position="21"/>
        <end position="100"/>
    </location>
</feature>